<dbReference type="GO" id="GO:0016119">
    <property type="term" value="P:carotene metabolic process"/>
    <property type="evidence" value="ECO:0007669"/>
    <property type="project" value="TreeGrafter"/>
</dbReference>
<evidence type="ECO:0000256" key="4">
    <source>
        <dbReference type="SAM" id="Phobius"/>
    </source>
</evidence>
<evidence type="ECO:0000259" key="5">
    <source>
        <dbReference type="Pfam" id="PF04116"/>
    </source>
</evidence>
<evidence type="ECO:0000313" key="6">
    <source>
        <dbReference type="EMBL" id="PAX09340.1"/>
    </source>
</evidence>
<proteinExistence type="inferred from homology"/>
<dbReference type="GO" id="GO:0010291">
    <property type="term" value="F:beta-carotene 3-hydroxylase activity"/>
    <property type="evidence" value="ECO:0007669"/>
    <property type="project" value="TreeGrafter"/>
</dbReference>
<dbReference type="GO" id="GO:0005506">
    <property type="term" value="F:iron ion binding"/>
    <property type="evidence" value="ECO:0007669"/>
    <property type="project" value="InterPro"/>
</dbReference>
<keyword evidence="4" id="KW-1133">Transmembrane helix</keyword>
<keyword evidence="3" id="KW-0560">Oxidoreductase</keyword>
<sequence>MSWVEKVTIVVGMVLFMECFAWGTHKYVMHGRLGWGWHRSHHEPHDHKVEKNDLYAAVFSVVVTAMFTVGIWYPRIWWAALGITVYGLIYLFVHDMLVHQRFGFRWVPKRGYAKRLLQAHRLHHAVKGREGTVSHGFLFAPSPARLKAQLRAIDERAKADAQ</sequence>
<name>A0A2A2SJK6_9SPHN</name>
<keyword evidence="2" id="KW-0125">Carotenoid biosynthesis</keyword>
<keyword evidence="4" id="KW-0812">Transmembrane</keyword>
<dbReference type="PANTHER" id="PTHR31899:SF9">
    <property type="entry name" value="BETA-CAROTENE 3-HYDROXYLASE 1, CHLOROPLASTIC"/>
    <property type="match status" value="1"/>
</dbReference>
<reference evidence="7" key="1">
    <citation type="submission" date="2017-09" db="EMBL/GenBank/DDBJ databases">
        <authorList>
            <person name="Feng G."/>
            <person name="Zhu H."/>
        </authorList>
    </citation>
    <scope>NUCLEOTIDE SEQUENCE [LARGE SCALE GENOMIC DNA]</scope>
    <source>
        <strain evidence="7">1PNM-20</strain>
    </source>
</reference>
<feature type="transmembrane region" description="Helical" evidence="4">
    <location>
        <begin position="79"/>
        <end position="98"/>
    </location>
</feature>
<organism evidence="6 7">
    <name type="scientific">Sphingomonas lenta</name>
    <dbReference type="NCBI Taxonomy" id="1141887"/>
    <lineage>
        <taxon>Bacteria</taxon>
        <taxon>Pseudomonadati</taxon>
        <taxon>Pseudomonadota</taxon>
        <taxon>Alphaproteobacteria</taxon>
        <taxon>Sphingomonadales</taxon>
        <taxon>Sphingomonadaceae</taxon>
        <taxon>Sphingomonas</taxon>
    </lineage>
</organism>
<feature type="domain" description="Fatty acid hydroxylase" evidence="5">
    <location>
        <begin position="11"/>
        <end position="128"/>
    </location>
</feature>
<dbReference type="PANTHER" id="PTHR31899">
    <property type="entry name" value="BETA-CAROTENE 3-HYDROXYLASE 1, CHLOROPLASTIC"/>
    <property type="match status" value="1"/>
</dbReference>
<gene>
    <name evidence="6" type="ORF">CKY28_00865</name>
</gene>
<evidence type="ECO:0000256" key="1">
    <source>
        <dbReference type="ARBA" id="ARBA00009324"/>
    </source>
</evidence>
<dbReference type="InterPro" id="IPR045019">
    <property type="entry name" value="BETA-OHASE-like"/>
</dbReference>
<evidence type="ECO:0000256" key="3">
    <source>
        <dbReference type="ARBA" id="ARBA00023002"/>
    </source>
</evidence>
<dbReference type="Pfam" id="PF04116">
    <property type="entry name" value="FA_hydroxylase"/>
    <property type="match status" value="1"/>
</dbReference>
<keyword evidence="7" id="KW-1185">Reference proteome</keyword>
<dbReference type="InterPro" id="IPR006694">
    <property type="entry name" value="Fatty_acid_hydroxylase"/>
</dbReference>
<dbReference type="GO" id="GO:0016123">
    <property type="term" value="P:xanthophyll biosynthetic process"/>
    <property type="evidence" value="ECO:0007669"/>
    <property type="project" value="TreeGrafter"/>
</dbReference>
<feature type="transmembrane region" description="Helical" evidence="4">
    <location>
        <begin position="54"/>
        <end position="73"/>
    </location>
</feature>
<dbReference type="EMBL" id="NSLI01000001">
    <property type="protein sequence ID" value="PAX09340.1"/>
    <property type="molecule type" value="Genomic_DNA"/>
</dbReference>
<dbReference type="OrthoDB" id="5243888at2"/>
<evidence type="ECO:0000256" key="2">
    <source>
        <dbReference type="ARBA" id="ARBA00022746"/>
    </source>
</evidence>
<feature type="transmembrane region" description="Helical" evidence="4">
    <location>
        <begin position="6"/>
        <end position="23"/>
    </location>
</feature>
<evidence type="ECO:0000313" key="7">
    <source>
        <dbReference type="Proteomes" id="UP000218151"/>
    </source>
</evidence>
<keyword evidence="4" id="KW-0472">Membrane</keyword>
<protein>
    <submittedName>
        <fullName evidence="6">Beta-carotene hydroxylase</fullName>
    </submittedName>
</protein>
<dbReference type="Proteomes" id="UP000218151">
    <property type="component" value="Unassembled WGS sequence"/>
</dbReference>
<comment type="caution">
    <text evidence="6">The sequence shown here is derived from an EMBL/GenBank/DDBJ whole genome shotgun (WGS) entry which is preliminary data.</text>
</comment>
<dbReference type="RefSeq" id="WP_095996446.1">
    <property type="nucleotide sequence ID" value="NZ_NSLI01000001.1"/>
</dbReference>
<comment type="similarity">
    <text evidence="1">Belongs to the sterol desaturase family.</text>
</comment>
<accession>A0A2A2SJK6</accession>
<dbReference type="AlphaFoldDB" id="A0A2A2SJK6"/>